<proteinExistence type="predicted"/>
<feature type="compositionally biased region" description="Basic and acidic residues" evidence="1">
    <location>
        <begin position="1"/>
        <end position="10"/>
    </location>
</feature>
<dbReference type="AlphaFoldDB" id="A0A0A9H1M7"/>
<accession>A0A0A9H1M7</accession>
<dbReference type="EMBL" id="GBRH01167239">
    <property type="protein sequence ID" value="JAE30657.1"/>
    <property type="molecule type" value="Transcribed_RNA"/>
</dbReference>
<reference evidence="2" key="2">
    <citation type="journal article" date="2015" name="Data Brief">
        <title>Shoot transcriptome of the giant reed, Arundo donax.</title>
        <authorList>
            <person name="Barrero R.A."/>
            <person name="Guerrero F.D."/>
            <person name="Moolhuijzen P."/>
            <person name="Goolsby J.A."/>
            <person name="Tidwell J."/>
            <person name="Bellgard S.E."/>
            <person name="Bellgard M.I."/>
        </authorList>
    </citation>
    <scope>NUCLEOTIDE SEQUENCE</scope>
    <source>
        <tissue evidence="2">Shoot tissue taken approximately 20 cm above the soil surface</tissue>
    </source>
</reference>
<feature type="region of interest" description="Disordered" evidence="1">
    <location>
        <begin position="1"/>
        <end position="21"/>
    </location>
</feature>
<organism evidence="2">
    <name type="scientific">Arundo donax</name>
    <name type="common">Giant reed</name>
    <name type="synonym">Donax arundinaceus</name>
    <dbReference type="NCBI Taxonomy" id="35708"/>
    <lineage>
        <taxon>Eukaryota</taxon>
        <taxon>Viridiplantae</taxon>
        <taxon>Streptophyta</taxon>
        <taxon>Embryophyta</taxon>
        <taxon>Tracheophyta</taxon>
        <taxon>Spermatophyta</taxon>
        <taxon>Magnoliopsida</taxon>
        <taxon>Liliopsida</taxon>
        <taxon>Poales</taxon>
        <taxon>Poaceae</taxon>
        <taxon>PACMAD clade</taxon>
        <taxon>Arundinoideae</taxon>
        <taxon>Arundineae</taxon>
        <taxon>Arundo</taxon>
    </lineage>
</organism>
<protein>
    <submittedName>
        <fullName evidence="2">Uncharacterized protein</fullName>
    </submittedName>
</protein>
<name>A0A0A9H1M7_ARUDO</name>
<reference evidence="2" key="1">
    <citation type="submission" date="2014-09" db="EMBL/GenBank/DDBJ databases">
        <authorList>
            <person name="Magalhaes I.L.F."/>
            <person name="Oliveira U."/>
            <person name="Santos F.R."/>
            <person name="Vidigal T.H.D.A."/>
            <person name="Brescovit A.D."/>
            <person name="Santos A.J."/>
        </authorList>
    </citation>
    <scope>NUCLEOTIDE SEQUENCE</scope>
    <source>
        <tissue evidence="2">Shoot tissue taken approximately 20 cm above the soil surface</tissue>
    </source>
</reference>
<evidence type="ECO:0000313" key="2">
    <source>
        <dbReference type="EMBL" id="JAE30657.1"/>
    </source>
</evidence>
<evidence type="ECO:0000256" key="1">
    <source>
        <dbReference type="SAM" id="MobiDB-lite"/>
    </source>
</evidence>
<sequence length="39" mass="4489">MIYLHTHDLSSKQQGIKNTPRENREAFLLPSDIAYASSR</sequence>